<dbReference type="PANTHER" id="PTHR10625">
    <property type="entry name" value="HISTONE DEACETYLASE HDAC1-RELATED"/>
    <property type="match status" value="1"/>
</dbReference>
<dbReference type="PANTHER" id="PTHR10625:SF17">
    <property type="entry name" value="HISTONE DEACETYLASE 8"/>
    <property type="match status" value="1"/>
</dbReference>
<dbReference type="InterPro" id="IPR000286">
    <property type="entry name" value="HDACs"/>
</dbReference>
<evidence type="ECO:0000313" key="8">
    <source>
        <dbReference type="Proteomes" id="UP000242616"/>
    </source>
</evidence>
<proteinExistence type="inferred from homology"/>
<feature type="domain" description="Histone deacetylase" evidence="6">
    <location>
        <begin position="39"/>
        <end position="307"/>
    </location>
</feature>
<dbReference type="InterPro" id="IPR023696">
    <property type="entry name" value="Ureohydrolase_dom_sf"/>
</dbReference>
<sequence>MKAVAQLNKDYIPTLEIDNGKLVKNPEAPSRLEGVEIFVKNNFECVNPKEYPLNYLYNIHPKWYVKHVENLSKNAKNEYLPEVFLKDRILDSGTPITKKTYNAAINAYYTVMTGVNLDSKYVYILTRPPGHHATSNFAGGYCFFNNAAIAAKYLQSTFQERICILDVDFHHGNGTQEIFYEDPQITYISIHGTPEKFFPWISGYRDEVGKDNGKGTNFNFPLDEGITWEEYKVVLEIALEIIEKISPLKLIVSLGFDTHLKDPMGYFNLVDEDYKKMGKLLKKLDIPIIFIQEGGYDKYANTNAAINLFSTFKEGENA</sequence>
<comment type="cofactor">
    <cofactor evidence="1">
        <name>Zn(2+)</name>
        <dbReference type="ChEBI" id="CHEBI:29105"/>
    </cofactor>
</comment>
<evidence type="ECO:0000259" key="6">
    <source>
        <dbReference type="Pfam" id="PF00850"/>
    </source>
</evidence>
<evidence type="ECO:0000313" key="7">
    <source>
        <dbReference type="EMBL" id="ONN26972.1"/>
    </source>
</evidence>
<gene>
    <name evidence="7" type="ORF">XJ44_06670</name>
</gene>
<dbReference type="SUPFAM" id="SSF52768">
    <property type="entry name" value="Arginase/deacetylase"/>
    <property type="match status" value="1"/>
</dbReference>
<dbReference type="CDD" id="cd10001">
    <property type="entry name" value="HDAC_classII_APAH"/>
    <property type="match status" value="1"/>
</dbReference>
<keyword evidence="4" id="KW-0378">Hydrolase</keyword>
<comment type="similarity">
    <text evidence="2">Belongs to the histone deacetylase family.</text>
</comment>
<name>A0ABX3IGK8_9BACT</name>
<dbReference type="InterPro" id="IPR023801">
    <property type="entry name" value="His_deacetylse_dom"/>
</dbReference>
<reference evidence="7 8" key="1">
    <citation type="submission" date="2015-06" db="EMBL/GenBank/DDBJ databases">
        <title>Genome sequencing of Thermotogales isolates from hydrothermal vents.</title>
        <authorList>
            <person name="Haverkamp T.H."/>
            <person name="Kublanov I.V."/>
            <person name="Nesbo C.L."/>
        </authorList>
    </citation>
    <scope>NUCLEOTIDE SEQUENCE [LARGE SCALE GENOMIC DNA]</scope>
    <source>
        <strain evidence="8">ik275mar</strain>
    </source>
</reference>
<dbReference type="Proteomes" id="UP000242616">
    <property type="component" value="Unassembled WGS sequence"/>
</dbReference>
<dbReference type="Gene3D" id="3.40.800.20">
    <property type="entry name" value="Histone deacetylase domain"/>
    <property type="match status" value="1"/>
</dbReference>
<protein>
    <recommendedName>
        <fullName evidence="6">Histone deacetylase domain-containing protein</fullName>
    </recommendedName>
</protein>
<keyword evidence="3" id="KW-0479">Metal-binding</keyword>
<accession>A0ABX3IGK8</accession>
<dbReference type="PRINTS" id="PR01270">
    <property type="entry name" value="HDASUPER"/>
</dbReference>
<dbReference type="Pfam" id="PF00850">
    <property type="entry name" value="Hist_deacetyl"/>
    <property type="match status" value="1"/>
</dbReference>
<dbReference type="RefSeq" id="WP_077198485.1">
    <property type="nucleotide sequence ID" value="NZ_LBFC01000021.1"/>
</dbReference>
<keyword evidence="5" id="KW-0862">Zinc</keyword>
<evidence type="ECO:0000256" key="5">
    <source>
        <dbReference type="ARBA" id="ARBA00022833"/>
    </source>
</evidence>
<dbReference type="InterPro" id="IPR037138">
    <property type="entry name" value="His_deacetylse_dom_sf"/>
</dbReference>
<comment type="caution">
    <text evidence="7">The sequence shown here is derived from an EMBL/GenBank/DDBJ whole genome shotgun (WGS) entry which is preliminary data.</text>
</comment>
<organism evidence="7 8">
    <name type="scientific">Thermosipho affectus</name>
    <dbReference type="NCBI Taxonomy" id="660294"/>
    <lineage>
        <taxon>Bacteria</taxon>
        <taxon>Thermotogati</taxon>
        <taxon>Thermotogota</taxon>
        <taxon>Thermotogae</taxon>
        <taxon>Thermotogales</taxon>
        <taxon>Fervidobacteriaceae</taxon>
        <taxon>Thermosipho</taxon>
    </lineage>
</organism>
<evidence type="ECO:0000256" key="3">
    <source>
        <dbReference type="ARBA" id="ARBA00022723"/>
    </source>
</evidence>
<dbReference type="EMBL" id="LBFC01000021">
    <property type="protein sequence ID" value="ONN26972.1"/>
    <property type="molecule type" value="Genomic_DNA"/>
</dbReference>
<evidence type="ECO:0000256" key="4">
    <source>
        <dbReference type="ARBA" id="ARBA00022801"/>
    </source>
</evidence>
<evidence type="ECO:0000256" key="1">
    <source>
        <dbReference type="ARBA" id="ARBA00001947"/>
    </source>
</evidence>
<keyword evidence="8" id="KW-1185">Reference proteome</keyword>
<evidence type="ECO:0000256" key="2">
    <source>
        <dbReference type="ARBA" id="ARBA00005947"/>
    </source>
</evidence>